<proteinExistence type="predicted"/>
<gene>
    <name evidence="3" type="ORF">GCU54_20045</name>
</gene>
<evidence type="ECO:0000256" key="2">
    <source>
        <dbReference type="SAM" id="Phobius"/>
    </source>
</evidence>
<reference evidence="3 4" key="1">
    <citation type="submission" date="2019-12" db="EMBL/GenBank/DDBJ databases">
        <title>WGS of CPCC 203550 I12A-02606.</title>
        <authorList>
            <person name="Jiang Z."/>
        </authorList>
    </citation>
    <scope>NUCLEOTIDE SEQUENCE [LARGE SCALE GENOMIC DNA]</scope>
    <source>
        <strain evidence="3 4">I12A-02606</strain>
    </source>
</reference>
<dbReference type="Proteomes" id="UP000471126">
    <property type="component" value="Unassembled WGS sequence"/>
</dbReference>
<keyword evidence="2" id="KW-1133">Transmembrane helix</keyword>
<protein>
    <submittedName>
        <fullName evidence="3">YihY/virulence factor BrkB family protein</fullName>
    </submittedName>
</protein>
<comment type="caution">
    <text evidence="3">The sequence shown here is derived from an EMBL/GenBank/DDBJ whole genome shotgun (WGS) entry which is preliminary data.</text>
</comment>
<feature type="region of interest" description="Disordered" evidence="1">
    <location>
        <begin position="172"/>
        <end position="218"/>
    </location>
</feature>
<name>A0A6P0GLX7_9ACTN</name>
<evidence type="ECO:0000313" key="3">
    <source>
        <dbReference type="EMBL" id="NEM08266.1"/>
    </source>
</evidence>
<evidence type="ECO:0000313" key="4">
    <source>
        <dbReference type="Proteomes" id="UP000471126"/>
    </source>
</evidence>
<feature type="compositionally biased region" description="Polar residues" evidence="1">
    <location>
        <begin position="209"/>
        <end position="218"/>
    </location>
</feature>
<sequence>MGNRIYGIARDRPSWRKYGRALGMTLIAGLPAMGGSGVILAGSAFGEAVEAVYGWDDDAVTAVARPLGVLLVLCSIMAMVRLAPHRRHPGWSWLVIGNEPAQGGETGHVVTQLADHDRPPGGVDDRHRQGVLVTVDPCKPPDLRSSRLGRYRAERRHFKGLRDGVLTPLSSVTCPDTTAAGRHPLRRPQPAGRAARGRAFPTAARTPSKPGQDSSNLK</sequence>
<accession>A0A6P0GLX7</accession>
<keyword evidence="2" id="KW-0812">Transmembrane</keyword>
<dbReference type="EMBL" id="JAAGWE010000037">
    <property type="protein sequence ID" value="NEM08266.1"/>
    <property type="molecule type" value="Genomic_DNA"/>
</dbReference>
<keyword evidence="2" id="KW-0472">Membrane</keyword>
<evidence type="ECO:0000256" key="1">
    <source>
        <dbReference type="SAM" id="MobiDB-lite"/>
    </source>
</evidence>
<feature type="transmembrane region" description="Helical" evidence="2">
    <location>
        <begin position="62"/>
        <end position="83"/>
    </location>
</feature>
<feature type="compositionally biased region" description="Low complexity" evidence="1">
    <location>
        <begin position="188"/>
        <end position="207"/>
    </location>
</feature>
<organism evidence="3 4">
    <name type="scientific">Geodermatophilus normandii</name>
    <dbReference type="NCBI Taxonomy" id="1137989"/>
    <lineage>
        <taxon>Bacteria</taxon>
        <taxon>Bacillati</taxon>
        <taxon>Actinomycetota</taxon>
        <taxon>Actinomycetes</taxon>
        <taxon>Geodermatophilales</taxon>
        <taxon>Geodermatophilaceae</taxon>
        <taxon>Geodermatophilus</taxon>
    </lineage>
</organism>
<feature type="transmembrane region" description="Helical" evidence="2">
    <location>
        <begin position="21"/>
        <end position="42"/>
    </location>
</feature>
<dbReference type="AlphaFoldDB" id="A0A6P0GLX7"/>